<protein>
    <submittedName>
        <fullName evidence="2">Uncharacterized protein</fullName>
    </submittedName>
</protein>
<dbReference type="NCBIfam" id="TIGR02532">
    <property type="entry name" value="IV_pilin_GFxxxE"/>
    <property type="match status" value="1"/>
</dbReference>
<sequence length="41" mass="4642">MKTQRAFTLTEMIVAITIFVLIVVAVFSAHTLSQRAYREGE</sequence>
<dbReference type="AlphaFoldDB" id="A0A2H0TJG6"/>
<keyword evidence="1" id="KW-0812">Transmembrane</keyword>
<evidence type="ECO:0000313" key="3">
    <source>
        <dbReference type="Proteomes" id="UP000228909"/>
    </source>
</evidence>
<accession>A0A2H0TJG6</accession>
<evidence type="ECO:0000313" key="2">
    <source>
        <dbReference type="EMBL" id="PIR71693.1"/>
    </source>
</evidence>
<organism evidence="2 3">
    <name type="scientific">Candidatus Nealsonbacteria bacterium CG10_big_fil_rev_8_21_14_0_10_37_25</name>
    <dbReference type="NCBI Taxonomy" id="1974711"/>
    <lineage>
        <taxon>Bacteria</taxon>
        <taxon>Candidatus Nealsoniibacteriota</taxon>
    </lineage>
</organism>
<comment type="caution">
    <text evidence="2">The sequence shown here is derived from an EMBL/GenBank/DDBJ whole genome shotgun (WGS) entry which is preliminary data.</text>
</comment>
<dbReference type="Proteomes" id="UP000228909">
    <property type="component" value="Unassembled WGS sequence"/>
</dbReference>
<name>A0A2H0TJG6_9BACT</name>
<gene>
    <name evidence="2" type="ORF">COU43_01165</name>
</gene>
<evidence type="ECO:0000256" key="1">
    <source>
        <dbReference type="SAM" id="Phobius"/>
    </source>
</evidence>
<feature type="non-terminal residue" evidence="2">
    <location>
        <position position="41"/>
    </location>
</feature>
<keyword evidence="1" id="KW-0472">Membrane</keyword>
<reference evidence="3" key="1">
    <citation type="submission" date="2017-09" db="EMBL/GenBank/DDBJ databases">
        <title>Depth-based differentiation of microbial function through sediment-hosted aquifers and enrichment of novel symbionts in the deep terrestrial subsurface.</title>
        <authorList>
            <person name="Probst A.J."/>
            <person name="Ladd B."/>
            <person name="Jarett J.K."/>
            <person name="Geller-Mcgrath D.E."/>
            <person name="Sieber C.M.K."/>
            <person name="Emerson J.B."/>
            <person name="Anantharaman K."/>
            <person name="Thomas B.C."/>
            <person name="Malmstrom R."/>
            <person name="Stieglmeier M."/>
            <person name="Klingl A."/>
            <person name="Woyke T."/>
            <person name="Ryan C.M."/>
            <person name="Banfield J.F."/>
        </authorList>
    </citation>
    <scope>NUCLEOTIDE SEQUENCE [LARGE SCALE GENOMIC DNA]</scope>
</reference>
<feature type="transmembrane region" description="Helical" evidence="1">
    <location>
        <begin position="12"/>
        <end position="32"/>
    </location>
</feature>
<dbReference type="EMBL" id="PFCK01000032">
    <property type="protein sequence ID" value="PIR71693.1"/>
    <property type="molecule type" value="Genomic_DNA"/>
</dbReference>
<keyword evidence="1" id="KW-1133">Transmembrane helix</keyword>
<proteinExistence type="predicted"/>
<dbReference type="InterPro" id="IPR012902">
    <property type="entry name" value="N_methyl_site"/>
</dbReference>
<dbReference type="Pfam" id="PF07963">
    <property type="entry name" value="N_methyl"/>
    <property type="match status" value="1"/>
</dbReference>